<comment type="caution">
    <text evidence="2">The sequence shown here is derived from an EMBL/GenBank/DDBJ whole genome shotgun (WGS) entry which is preliminary data.</text>
</comment>
<dbReference type="EMBL" id="JBBKXZ010000001">
    <property type="protein sequence ID" value="MFD3393240.1"/>
    <property type="molecule type" value="Genomic_DNA"/>
</dbReference>
<dbReference type="InterPro" id="IPR036188">
    <property type="entry name" value="FAD/NAD-bd_sf"/>
</dbReference>
<keyword evidence="3" id="KW-1185">Reference proteome</keyword>
<dbReference type="PANTHER" id="PTHR42841">
    <property type="entry name" value="AMINE OXIDASE"/>
    <property type="match status" value="1"/>
</dbReference>
<feature type="domain" description="Amine oxidase" evidence="1">
    <location>
        <begin position="11"/>
        <end position="396"/>
    </location>
</feature>
<reference evidence="2 3" key="1">
    <citation type="submission" date="2024-03" db="EMBL/GenBank/DDBJ databases">
        <title>Aquirufa genome sequencing.</title>
        <authorList>
            <person name="Pitt A."/>
            <person name="Hahn M.W."/>
        </authorList>
    </citation>
    <scope>NUCLEOTIDE SEQUENCE [LARGE SCALE GENOMIC DNA]</scope>
    <source>
        <strain evidence="2 3">OSTEICH-129V</strain>
    </source>
</reference>
<dbReference type="RefSeq" id="WP_377981868.1">
    <property type="nucleotide sequence ID" value="NZ_JBBKXZ010000001.1"/>
</dbReference>
<sequence>MKPVVIIGAGMAGLQAASQLHLNQIPFLLVDAQNHVGGRLHSEHVKGFTLDVGFQVLQTNYPEVQRSLDLPALDLASFESGAYLWYQAGWLAFVNPLKQPGSLFDALASGIMTIKDALLLARLWFITQKDVEPLGSHESTQDFLNRWGFSTKFQAHFLRPFFAGIFLSAGLNPPASLFRYYMKQFLEGTAAMPAAGIGAIPLHIAAALPADSIRLGTQVTQVSAHQVNFADGSSVEASRVILATDASTAAKLLGVSLEKGAFWSTKTLYFQAPASADNKSMLHLVPNSRVLHYAYLNNVQPSYAPKGKDLISVTTLDVSMQSADVLAELALFVGPSIQKWAFLKEYLLPEALPVVGAFDELKQKAVEAGIVLAGDFTGFPSLQSAMHSGREAAESCLPA</sequence>
<gene>
    <name evidence="2" type="ORF">U0R10_01270</name>
</gene>
<dbReference type="Proteomes" id="UP001598138">
    <property type="component" value="Unassembled WGS sequence"/>
</dbReference>
<dbReference type="SUPFAM" id="SSF51905">
    <property type="entry name" value="FAD/NAD(P)-binding domain"/>
    <property type="match status" value="1"/>
</dbReference>
<proteinExistence type="predicted"/>
<evidence type="ECO:0000313" key="3">
    <source>
        <dbReference type="Proteomes" id="UP001598138"/>
    </source>
</evidence>
<evidence type="ECO:0000313" key="2">
    <source>
        <dbReference type="EMBL" id="MFD3393240.1"/>
    </source>
</evidence>
<dbReference type="InterPro" id="IPR002937">
    <property type="entry name" value="Amino_oxidase"/>
</dbReference>
<accession>A0ABW6DAS3</accession>
<protein>
    <submittedName>
        <fullName evidence="2">FAD-dependent oxidoreductase</fullName>
    </submittedName>
</protein>
<evidence type="ECO:0000259" key="1">
    <source>
        <dbReference type="Pfam" id="PF01593"/>
    </source>
</evidence>
<dbReference type="Gene3D" id="3.50.50.60">
    <property type="entry name" value="FAD/NAD(P)-binding domain"/>
    <property type="match status" value="1"/>
</dbReference>
<dbReference type="Pfam" id="PF01593">
    <property type="entry name" value="Amino_oxidase"/>
    <property type="match status" value="1"/>
</dbReference>
<name>A0ABW6DAS3_9BACT</name>
<organism evidence="2 3">
    <name type="scientific">Aquirufa avitistagni</name>
    <dbReference type="NCBI Taxonomy" id="3104728"/>
    <lineage>
        <taxon>Bacteria</taxon>
        <taxon>Pseudomonadati</taxon>
        <taxon>Bacteroidota</taxon>
        <taxon>Cytophagia</taxon>
        <taxon>Cytophagales</taxon>
        <taxon>Flectobacillaceae</taxon>
        <taxon>Aquirufa</taxon>
    </lineage>
</organism>